<organism evidence="2 3">
    <name type="scientific">Tetranychus urticae</name>
    <name type="common">Two-spotted spider mite</name>
    <dbReference type="NCBI Taxonomy" id="32264"/>
    <lineage>
        <taxon>Eukaryota</taxon>
        <taxon>Metazoa</taxon>
        <taxon>Ecdysozoa</taxon>
        <taxon>Arthropoda</taxon>
        <taxon>Chelicerata</taxon>
        <taxon>Arachnida</taxon>
        <taxon>Acari</taxon>
        <taxon>Acariformes</taxon>
        <taxon>Trombidiformes</taxon>
        <taxon>Prostigmata</taxon>
        <taxon>Eleutherengona</taxon>
        <taxon>Raphignathae</taxon>
        <taxon>Tetranychoidea</taxon>
        <taxon>Tetranychidae</taxon>
        <taxon>Tetranychus</taxon>
    </lineage>
</organism>
<feature type="region of interest" description="Disordered" evidence="1">
    <location>
        <begin position="124"/>
        <end position="146"/>
    </location>
</feature>
<evidence type="ECO:0000313" key="2">
    <source>
        <dbReference type="EnsemblMetazoa" id="tetur03g07970.1"/>
    </source>
</evidence>
<keyword evidence="3" id="KW-1185">Reference proteome</keyword>
<evidence type="ECO:0000313" key="3">
    <source>
        <dbReference type="Proteomes" id="UP000015104"/>
    </source>
</evidence>
<dbReference type="Proteomes" id="UP000015104">
    <property type="component" value="Unassembled WGS sequence"/>
</dbReference>
<protein>
    <submittedName>
        <fullName evidence="2">Uncharacterized protein</fullName>
    </submittedName>
</protein>
<dbReference type="AlphaFoldDB" id="T1K0J0"/>
<reference evidence="2" key="2">
    <citation type="submission" date="2015-06" db="UniProtKB">
        <authorList>
            <consortium name="EnsemblMetazoa"/>
        </authorList>
    </citation>
    <scope>IDENTIFICATION</scope>
</reference>
<dbReference type="EnsemblMetazoa" id="tetur03g07970.1">
    <property type="protein sequence ID" value="tetur03g07970.1"/>
    <property type="gene ID" value="tetur03g07970"/>
</dbReference>
<accession>T1K0J0</accession>
<proteinExistence type="predicted"/>
<sequence>MAPKIESVYVSYFRTAGGPNAKDSQRGWVAHMKNVIPVDSKDLVRFSRCKLEKDPWPVDEEDPKRVGPHYILARSRNYLKTKYFPTFPMEIEQAMFTGENILDLPVVQEYNATHPFVVETLSQSSTKSVKSLSRPSSVSARSEDDI</sequence>
<evidence type="ECO:0000256" key="1">
    <source>
        <dbReference type="SAM" id="MobiDB-lite"/>
    </source>
</evidence>
<reference evidence="3" key="1">
    <citation type="submission" date="2011-08" db="EMBL/GenBank/DDBJ databases">
        <authorList>
            <person name="Rombauts S."/>
        </authorList>
    </citation>
    <scope>NUCLEOTIDE SEQUENCE</scope>
    <source>
        <strain evidence="3">London</strain>
    </source>
</reference>
<feature type="compositionally biased region" description="Low complexity" evidence="1">
    <location>
        <begin position="124"/>
        <end position="140"/>
    </location>
</feature>
<dbReference type="EMBL" id="CAEY01001142">
    <property type="status" value="NOT_ANNOTATED_CDS"/>
    <property type="molecule type" value="Genomic_DNA"/>
</dbReference>
<dbReference type="HOGENOM" id="CLU_1779797_0_0_1"/>
<name>T1K0J0_TETUR</name>